<keyword evidence="2" id="KW-0004">4Fe-4S</keyword>
<dbReference type="Gene3D" id="3.30.200.210">
    <property type="match status" value="1"/>
</dbReference>
<dbReference type="PANTHER" id="PTHR43742">
    <property type="entry name" value="TRIMETHYLAMINE-N-OXIDE REDUCTASE"/>
    <property type="match status" value="1"/>
</dbReference>
<dbReference type="InterPro" id="IPR050612">
    <property type="entry name" value="Prok_Mopterin_Oxidored"/>
</dbReference>
<dbReference type="Gene3D" id="2.40.40.20">
    <property type="match status" value="1"/>
</dbReference>
<dbReference type="GO" id="GO:0046872">
    <property type="term" value="F:metal ion binding"/>
    <property type="evidence" value="ECO:0007669"/>
    <property type="project" value="UniProtKB-KW"/>
</dbReference>
<dbReference type="Gene3D" id="3.40.50.740">
    <property type="match status" value="1"/>
</dbReference>
<evidence type="ECO:0000256" key="7">
    <source>
        <dbReference type="ARBA" id="ARBA00023004"/>
    </source>
</evidence>
<dbReference type="InterPro" id="IPR006657">
    <property type="entry name" value="MoPterin_dinucl-bd_dom"/>
</dbReference>
<keyword evidence="4" id="KW-0479">Metal-binding</keyword>
<dbReference type="Pfam" id="PF00384">
    <property type="entry name" value="Molybdopterin"/>
    <property type="match status" value="1"/>
</dbReference>
<dbReference type="InterPro" id="IPR019546">
    <property type="entry name" value="TAT_signal_bac_arc"/>
</dbReference>
<dbReference type="InterPro" id="IPR006311">
    <property type="entry name" value="TAT_signal"/>
</dbReference>
<evidence type="ECO:0000259" key="9">
    <source>
        <dbReference type="PROSITE" id="PS51669"/>
    </source>
</evidence>
<comment type="similarity">
    <text evidence="1">Belongs to the prokaryotic molybdopterin-containing oxidoreductase family.</text>
</comment>
<keyword evidence="8" id="KW-0411">Iron-sulfur</keyword>
<dbReference type="PROSITE" id="PS51669">
    <property type="entry name" value="4FE4S_MOW_BIS_MGD"/>
    <property type="match status" value="1"/>
</dbReference>
<evidence type="ECO:0000256" key="3">
    <source>
        <dbReference type="ARBA" id="ARBA00022505"/>
    </source>
</evidence>
<evidence type="ECO:0000313" key="10">
    <source>
        <dbReference type="EMBL" id="BAL59996.1"/>
    </source>
</evidence>
<dbReference type="InterPro" id="IPR037946">
    <property type="entry name" value="MopB_CT_Tetrathionate"/>
</dbReference>
<dbReference type="InterPro" id="IPR006963">
    <property type="entry name" value="Mopterin_OxRdtase_4Fe-4S_dom"/>
</dbReference>
<proteinExistence type="inferred from homology"/>
<sequence>MTETKTRRVTRRKFLKTTALLGGSAFFLSRFGWPAELFARPHLAQYPLTKPENILYTVCQQCNTQCGLKVKVYDGLAAKLEGNPYSPWNLQPSVPYKTSPFEIAKLDGRLCPKGQAGIQTVYDPYRVVKVLKRAGKRGENKWVAIPFEQAVSEIVTGGDLFGEGHVPGLKELWALRDPKIAKAMADDVKAIWAKKTIEEKRAAVAAFKEKYKDYLDTLIDPDHPDLGPKNNQLLFMWGRLKGGRSELIKRFTVESFGSVNAHGHTTVCQGSLYFASKAMSEQYQGGKWTGGKKFYWQADQNNAEFIIFVGASPFEGNYGPTNRAPALTRGLASGRLKFAVVDPRFSKTASKAWKWVPIKPGTEAALALAMIRWIIENKRYDAKYLNNANKAAAIADKEPTWTNACWLVKIKDGRPHAFLRAKEINLTDEDRFVVLKDGKPVAFDPYDTANPVEGDLFVDTEIAGIRVKSALQILWESASSKTLKEWSELCDVSERDIIELAREFTSHGKKAAVDIHRGVSQHTNGFYNVFAWFALNLLIGNYDWKGGMLQASTFDHTGGKEGQPFNFAKLNPGKTTAFGISIIRHENKYEETTLFDGKYPAKRPWYPLSSDIYQEQIPSAGDAYPYPIKALFLYMGSPVYALPAGHTNIEILADPKKIPLVVACDITIGETSMYADYIFPDLSYLERWEFAGSHPNVAQKVQPIRQPVIAPLTETVKVFGQEMPLSLEAMLLGIAEKLGLPGFGPNGFGEGQDFTHPDQFYLRMVANVAAGDRPGNEVPDADDAEVELFLKARRHLPKTVFDPERWQSIVGEKWWRKVIYVLNRGGRFDDFERGYDGDYARNKYGTLINLYQEKTALTTNSMTGKPFAGYPIYLPLADSVGRPIEDERQGYDLQLITHREIVQTKSRTVGNYWLLAVMPENAILMNSRDAQRLGLKDGDRVKIVSASNPEGVWDLRNGVKVPMIGTVKVTEAIRPGVISFALGYGHWAYGATDVVIDGEVITGDERRRATGLGGVAGVHANAAMRVDPYLKNTCLVDVYGGSAVFYDTRVKVVKV</sequence>
<dbReference type="GO" id="GO:0043546">
    <property type="term" value="F:molybdopterin cofactor binding"/>
    <property type="evidence" value="ECO:0007669"/>
    <property type="project" value="InterPro"/>
</dbReference>
<feature type="domain" description="4Fe-4S Mo/W bis-MGD-type" evidence="9">
    <location>
        <begin position="52"/>
        <end position="125"/>
    </location>
</feature>
<evidence type="ECO:0000256" key="5">
    <source>
        <dbReference type="ARBA" id="ARBA00022729"/>
    </source>
</evidence>
<dbReference type="SMART" id="SM00926">
    <property type="entry name" value="Molybdop_Fe4S4"/>
    <property type="match status" value="1"/>
</dbReference>
<reference evidence="10" key="1">
    <citation type="journal article" date="2005" name="Environ. Microbiol.">
        <title>Genetic and functional properties of uncultivated thermophilic crenarchaeotes from a subsurface gold mine as revealed by analysis of genome fragments.</title>
        <authorList>
            <person name="Nunoura T."/>
            <person name="Hirayama H."/>
            <person name="Takami H."/>
            <person name="Oida H."/>
            <person name="Nishi S."/>
            <person name="Shimamura S."/>
            <person name="Suzuki Y."/>
            <person name="Inagaki F."/>
            <person name="Takai K."/>
            <person name="Nealson K.H."/>
            <person name="Horikoshi K."/>
        </authorList>
    </citation>
    <scope>NUCLEOTIDE SEQUENCE</scope>
</reference>
<dbReference type="PROSITE" id="PS51318">
    <property type="entry name" value="TAT"/>
    <property type="match status" value="1"/>
</dbReference>
<keyword evidence="6" id="KW-0560">Oxidoreductase</keyword>
<dbReference type="Pfam" id="PF01568">
    <property type="entry name" value="Molydop_binding"/>
    <property type="match status" value="1"/>
</dbReference>
<dbReference type="GO" id="GO:0016491">
    <property type="term" value="F:oxidoreductase activity"/>
    <property type="evidence" value="ECO:0007669"/>
    <property type="project" value="UniProtKB-KW"/>
</dbReference>
<dbReference type="PANTHER" id="PTHR43742:SF9">
    <property type="entry name" value="TETRATHIONATE REDUCTASE SUBUNIT A"/>
    <property type="match status" value="1"/>
</dbReference>
<evidence type="ECO:0000256" key="6">
    <source>
        <dbReference type="ARBA" id="ARBA00023002"/>
    </source>
</evidence>
<keyword evidence="5" id="KW-0732">Signal</keyword>
<dbReference type="CDD" id="cd02780">
    <property type="entry name" value="MopB_CT_Tetrathionate_Arsenate-R"/>
    <property type="match status" value="1"/>
</dbReference>
<evidence type="ECO:0000256" key="8">
    <source>
        <dbReference type="ARBA" id="ARBA00023014"/>
    </source>
</evidence>
<protein>
    <submittedName>
        <fullName evidence="10">Molybdopterin oxidoreductase</fullName>
    </submittedName>
</protein>
<name>H5STZ6_ACEAU</name>
<accession>H5STZ6</accession>
<dbReference type="InterPro" id="IPR009010">
    <property type="entry name" value="Asp_de-COase-like_dom_sf"/>
</dbReference>
<evidence type="ECO:0000256" key="2">
    <source>
        <dbReference type="ARBA" id="ARBA00022485"/>
    </source>
</evidence>
<organism evidence="10">
    <name type="scientific">Acetithermum autotrophicum</name>
    <dbReference type="NCBI Taxonomy" id="1446466"/>
    <lineage>
        <taxon>Bacteria</taxon>
        <taxon>Candidatus Bipolaricaulota</taxon>
        <taxon>Candidatus Acetithermum</taxon>
    </lineage>
</organism>
<dbReference type="EMBL" id="AP011803">
    <property type="protein sequence ID" value="BAL59996.1"/>
    <property type="molecule type" value="Genomic_DNA"/>
</dbReference>
<evidence type="ECO:0000256" key="1">
    <source>
        <dbReference type="ARBA" id="ARBA00010312"/>
    </source>
</evidence>
<dbReference type="AlphaFoldDB" id="H5STZ6"/>
<reference evidence="10" key="2">
    <citation type="journal article" date="2012" name="PLoS ONE">
        <title>A Deeply Branching Thermophilic Bacterium with an Ancient Acetyl-CoA Pathway Dominates a Subsurface Ecosystem.</title>
        <authorList>
            <person name="Takami H."/>
            <person name="Noguchi H."/>
            <person name="Takaki Y."/>
            <person name="Uchiyama I."/>
            <person name="Toyoda A."/>
            <person name="Nishi S."/>
            <person name="Chee G.-J."/>
            <person name="Arai W."/>
            <person name="Nunoura T."/>
            <person name="Itoh T."/>
            <person name="Hattori M."/>
            <person name="Takai K."/>
        </authorList>
    </citation>
    <scope>NUCLEOTIDE SEQUENCE</scope>
</reference>
<dbReference type="GO" id="GO:0051539">
    <property type="term" value="F:4 iron, 4 sulfur cluster binding"/>
    <property type="evidence" value="ECO:0007669"/>
    <property type="project" value="UniProtKB-KW"/>
</dbReference>
<gene>
    <name evidence="10" type="ORF">HGMM_OP4C632</name>
</gene>
<dbReference type="InterPro" id="IPR006656">
    <property type="entry name" value="Mopterin_OxRdtase"/>
</dbReference>
<dbReference type="SUPFAM" id="SSF50692">
    <property type="entry name" value="ADC-like"/>
    <property type="match status" value="1"/>
</dbReference>
<keyword evidence="7" id="KW-0408">Iron</keyword>
<dbReference type="SUPFAM" id="SSF53706">
    <property type="entry name" value="Formate dehydrogenase/DMSO reductase, domains 1-3"/>
    <property type="match status" value="1"/>
</dbReference>
<keyword evidence="3" id="KW-0500">Molybdenum</keyword>
<dbReference type="NCBIfam" id="TIGR01409">
    <property type="entry name" value="TAT_signal_seq"/>
    <property type="match status" value="1"/>
</dbReference>
<dbReference type="Gene3D" id="3.40.228.10">
    <property type="entry name" value="Dimethylsulfoxide Reductase, domain 2"/>
    <property type="match status" value="1"/>
</dbReference>
<dbReference type="Pfam" id="PF04879">
    <property type="entry name" value="Molybdop_Fe4S4"/>
    <property type="match status" value="1"/>
</dbReference>
<evidence type="ECO:0000256" key="4">
    <source>
        <dbReference type="ARBA" id="ARBA00022723"/>
    </source>
</evidence>